<evidence type="ECO:0000313" key="2">
    <source>
        <dbReference type="Proteomes" id="UP000662782"/>
    </source>
</evidence>
<organism evidence="1 2">
    <name type="scientific">Klebsiella phage Miami</name>
    <dbReference type="NCBI Taxonomy" id="2767581"/>
    <lineage>
        <taxon>Viruses</taxon>
        <taxon>Duplodnaviria</taxon>
        <taxon>Heunggongvirae</taxon>
        <taxon>Uroviricota</taxon>
        <taxon>Caudoviricetes</taxon>
        <taxon>Chimalliviridae</taxon>
        <taxon>Miamivirus</taxon>
        <taxon>Miamivirus miami</taxon>
    </lineage>
</organism>
<reference evidence="1 2" key="1">
    <citation type="submission" date="2020-07" db="EMBL/GenBank/DDBJ databases">
        <title>Complete genome sequence of Klebsiella pneumoniae phage Miami.</title>
        <authorList>
            <person name="Mora D.A."/>
            <person name="Lessor L."/>
            <person name="Gill J."/>
            <person name="Liu M."/>
        </authorList>
    </citation>
    <scope>NUCLEOTIDE SEQUENCE [LARGE SCALE GENOMIC DNA]</scope>
</reference>
<proteinExistence type="predicted"/>
<gene>
    <name evidence="1" type="ORF">CPT_Miami_132</name>
</gene>
<dbReference type="EMBL" id="MT701590">
    <property type="protein sequence ID" value="QPB09227.1"/>
    <property type="molecule type" value="Genomic_DNA"/>
</dbReference>
<accession>A0A873WCU5</accession>
<name>A0A873WCU5_9CAUD</name>
<dbReference type="Proteomes" id="UP000662782">
    <property type="component" value="Segment"/>
</dbReference>
<evidence type="ECO:0000313" key="1">
    <source>
        <dbReference type="EMBL" id="QPB09227.1"/>
    </source>
</evidence>
<protein>
    <submittedName>
        <fullName evidence="1">Uncharacterized protein</fullName>
    </submittedName>
</protein>
<sequence length="163" mass="17548">MKKIMIAIALLSTTAFANAASEQVWNASLTNSQITCGIDYTGGTQVEGGILTANESGTNTSKAISFTLIANTQNVNWQITEAKLVQNTGRFDFSDNLLSVNDKTKTSVYINDQEYAWPDAAQAKALASNSRVIKLAPKINLEQSVFPIGQTRIAGKIVITCTQ</sequence>
<keyword evidence="2" id="KW-1185">Reference proteome</keyword>